<dbReference type="AlphaFoldDB" id="A0A836CFZ0"/>
<accession>A0A836CFZ0</accession>
<dbReference type="PANTHER" id="PTHR11469">
    <property type="entry name" value="GLUCOSE-6-PHOSPHATE ISOMERASE"/>
    <property type="match status" value="1"/>
</dbReference>
<dbReference type="Gene3D" id="1.10.1390.10">
    <property type="match status" value="1"/>
</dbReference>
<dbReference type="HAMAP" id="MF_00473">
    <property type="entry name" value="G6P_isomerase"/>
    <property type="match status" value="1"/>
</dbReference>
<evidence type="ECO:0000256" key="7">
    <source>
        <dbReference type="ARBA" id="ARBA00029321"/>
    </source>
</evidence>
<dbReference type="PANTHER" id="PTHR11469:SF1">
    <property type="entry name" value="GLUCOSE-6-PHOSPHATE ISOMERASE"/>
    <property type="match status" value="1"/>
</dbReference>
<reference evidence="9" key="1">
    <citation type="submission" date="2021-02" db="EMBL/GenBank/DDBJ databases">
        <title>First Annotated Genome of the Yellow-green Alga Tribonema minus.</title>
        <authorList>
            <person name="Mahan K.M."/>
        </authorList>
    </citation>
    <scope>NUCLEOTIDE SEQUENCE</scope>
    <source>
        <strain evidence="9">UTEX B ZZ1240</strain>
    </source>
</reference>
<evidence type="ECO:0000313" key="10">
    <source>
        <dbReference type="Proteomes" id="UP000664859"/>
    </source>
</evidence>
<sequence>MEMESIRDTYSLGLKPQPKSVTATAEWRRLKVHARHIAKMHLRDVLGVASRCEALSAEFEGSFLDYSRMQVTQRTMDLLYALARRQRLREKIAAMCRGDKVNVTEGRAVLHTALRSAPDDAPIVVDGVNVVEDVHEVLRKVKAFSEAVRSGEQRGATGRLLRNIVAVGIGGSYLGPEFVHEAFSTEQQHAVDQDLNDFYRLRFLSNVDPVDVRRTLYDLDPQETIVIVISKTFTTAETMLNARTARQWLWDAMGKDPSVVARHMAACASSSAAARVQNFGIPPEHLFEFWDWVGGRYSVCSSVGALPLSLKYGYGMFDRFLAGARAVDIHFQHAPLDRNLPVLMGLLGVWNMSFMGYKTRTILPYAEALLKLPAHIQQLAMESNGKRVTVTGEVVDYDIGPVDFGEPGTNGQHSFFQLLHMGQVCPAEFIGFIESQHHLHVEGEVVASHDELMANFFAQPDALALGNTREQLVAEGCPPELIPHRTFAGNRPSLSLLMPKVNAYYLGQILALYEHRTAVEGFMWNINSFDQWGVELGKKLASDVRSRMHKFRSGKGTLSGGLNPSTHGLLKRYVIRDRDAFKHC</sequence>
<gene>
    <name evidence="9" type="ORF">JKP88DRAFT_313183</name>
</gene>
<dbReference type="GO" id="GO:0004347">
    <property type="term" value="F:glucose-6-phosphate isomerase activity"/>
    <property type="evidence" value="ECO:0007669"/>
    <property type="project" value="UniProtKB-EC"/>
</dbReference>
<comment type="pathway">
    <text evidence="1 8">Carbohydrate degradation; glycolysis; D-glyceraldehyde 3-phosphate and glycerone phosphate from D-glucose: step 2/4.</text>
</comment>
<dbReference type="NCBIfam" id="NF001211">
    <property type="entry name" value="PRK00179.1"/>
    <property type="match status" value="1"/>
</dbReference>
<dbReference type="GO" id="GO:0048029">
    <property type="term" value="F:monosaccharide binding"/>
    <property type="evidence" value="ECO:0007669"/>
    <property type="project" value="TreeGrafter"/>
</dbReference>
<dbReference type="PRINTS" id="PR00662">
    <property type="entry name" value="G6PISOMERASE"/>
</dbReference>
<dbReference type="InterPro" id="IPR035482">
    <property type="entry name" value="SIS_PGI_2"/>
</dbReference>
<dbReference type="PROSITE" id="PS51463">
    <property type="entry name" value="P_GLUCOSE_ISOMERASE_3"/>
    <property type="match status" value="1"/>
</dbReference>
<keyword evidence="10" id="KW-1185">Reference proteome</keyword>
<dbReference type="EC" id="5.3.1.9" evidence="3 8"/>
<dbReference type="GO" id="GO:0051156">
    <property type="term" value="P:glucose 6-phosphate metabolic process"/>
    <property type="evidence" value="ECO:0007669"/>
    <property type="project" value="TreeGrafter"/>
</dbReference>
<dbReference type="FunFam" id="3.40.50.10490:FF:000031">
    <property type="entry name" value="Glucose-6-phosphate isomerase"/>
    <property type="match status" value="1"/>
</dbReference>
<evidence type="ECO:0000256" key="2">
    <source>
        <dbReference type="ARBA" id="ARBA00006604"/>
    </source>
</evidence>
<dbReference type="UniPathway" id="UPA00109">
    <property type="reaction ID" value="UER00181"/>
</dbReference>
<evidence type="ECO:0000256" key="1">
    <source>
        <dbReference type="ARBA" id="ARBA00004926"/>
    </source>
</evidence>
<dbReference type="PROSITE" id="PS00174">
    <property type="entry name" value="P_GLUCOSE_ISOMERASE_2"/>
    <property type="match status" value="1"/>
</dbReference>
<keyword evidence="6 8" id="KW-0413">Isomerase</keyword>
<keyword evidence="5 8" id="KW-0324">Glycolysis</keyword>
<comment type="catalytic activity">
    <reaction evidence="7 8">
        <text>alpha-D-glucose 6-phosphate = beta-D-fructose 6-phosphate</text>
        <dbReference type="Rhea" id="RHEA:11816"/>
        <dbReference type="ChEBI" id="CHEBI:57634"/>
        <dbReference type="ChEBI" id="CHEBI:58225"/>
        <dbReference type="EC" id="5.3.1.9"/>
    </reaction>
</comment>
<dbReference type="InterPro" id="IPR035476">
    <property type="entry name" value="SIS_PGI_1"/>
</dbReference>
<evidence type="ECO:0000256" key="8">
    <source>
        <dbReference type="RuleBase" id="RU000612"/>
    </source>
</evidence>
<comment type="similarity">
    <text evidence="2 8">Belongs to the GPI family.</text>
</comment>
<keyword evidence="4 8" id="KW-0312">Gluconeogenesis</keyword>
<dbReference type="InterPro" id="IPR018189">
    <property type="entry name" value="Phosphoglucose_isomerase_CS"/>
</dbReference>
<evidence type="ECO:0000313" key="9">
    <source>
        <dbReference type="EMBL" id="KAG5185110.1"/>
    </source>
</evidence>
<dbReference type="PROSITE" id="PS00765">
    <property type="entry name" value="P_GLUCOSE_ISOMERASE_1"/>
    <property type="match status" value="1"/>
</dbReference>
<evidence type="ECO:0000256" key="4">
    <source>
        <dbReference type="ARBA" id="ARBA00022432"/>
    </source>
</evidence>
<dbReference type="CDD" id="cd05016">
    <property type="entry name" value="SIS_PGI_2"/>
    <property type="match status" value="1"/>
</dbReference>
<dbReference type="GO" id="GO:0005829">
    <property type="term" value="C:cytosol"/>
    <property type="evidence" value="ECO:0007669"/>
    <property type="project" value="TreeGrafter"/>
</dbReference>
<dbReference type="InterPro" id="IPR001672">
    <property type="entry name" value="G6P_Isomerase"/>
</dbReference>
<dbReference type="InterPro" id="IPR023096">
    <property type="entry name" value="G6P_Isomerase_C"/>
</dbReference>
<dbReference type="GO" id="GO:0006094">
    <property type="term" value="P:gluconeogenesis"/>
    <property type="evidence" value="ECO:0007669"/>
    <property type="project" value="UniProtKB-KW"/>
</dbReference>
<dbReference type="Pfam" id="PF00342">
    <property type="entry name" value="PGI"/>
    <property type="match status" value="1"/>
</dbReference>
<dbReference type="SUPFAM" id="SSF53697">
    <property type="entry name" value="SIS domain"/>
    <property type="match status" value="1"/>
</dbReference>
<dbReference type="EMBL" id="JAFCMP010000143">
    <property type="protein sequence ID" value="KAG5185110.1"/>
    <property type="molecule type" value="Genomic_DNA"/>
</dbReference>
<evidence type="ECO:0000256" key="3">
    <source>
        <dbReference type="ARBA" id="ARBA00011952"/>
    </source>
</evidence>
<dbReference type="OrthoDB" id="5831190at2759"/>
<organism evidence="9 10">
    <name type="scientific">Tribonema minus</name>
    <dbReference type="NCBI Taxonomy" id="303371"/>
    <lineage>
        <taxon>Eukaryota</taxon>
        <taxon>Sar</taxon>
        <taxon>Stramenopiles</taxon>
        <taxon>Ochrophyta</taxon>
        <taxon>PX clade</taxon>
        <taxon>Xanthophyceae</taxon>
        <taxon>Tribonematales</taxon>
        <taxon>Tribonemataceae</taxon>
        <taxon>Tribonema</taxon>
    </lineage>
</organism>
<dbReference type="InterPro" id="IPR046348">
    <property type="entry name" value="SIS_dom_sf"/>
</dbReference>
<dbReference type="GO" id="GO:0006096">
    <property type="term" value="P:glycolytic process"/>
    <property type="evidence" value="ECO:0007669"/>
    <property type="project" value="UniProtKB-UniPathway"/>
</dbReference>
<name>A0A836CFZ0_9STRA</name>
<dbReference type="Gene3D" id="3.40.50.10490">
    <property type="entry name" value="Glucose-6-phosphate isomerase like protein, domain 1"/>
    <property type="match status" value="2"/>
</dbReference>
<dbReference type="GO" id="GO:0097367">
    <property type="term" value="F:carbohydrate derivative binding"/>
    <property type="evidence" value="ECO:0007669"/>
    <property type="project" value="InterPro"/>
</dbReference>
<dbReference type="CDD" id="cd05015">
    <property type="entry name" value="SIS_PGI_1"/>
    <property type="match status" value="1"/>
</dbReference>
<proteinExistence type="inferred from homology"/>
<evidence type="ECO:0000256" key="5">
    <source>
        <dbReference type="ARBA" id="ARBA00023152"/>
    </source>
</evidence>
<comment type="caution">
    <text evidence="9">The sequence shown here is derived from an EMBL/GenBank/DDBJ whole genome shotgun (WGS) entry which is preliminary data.</text>
</comment>
<evidence type="ECO:0000256" key="6">
    <source>
        <dbReference type="ARBA" id="ARBA00023235"/>
    </source>
</evidence>
<dbReference type="Proteomes" id="UP000664859">
    <property type="component" value="Unassembled WGS sequence"/>
</dbReference>
<protein>
    <recommendedName>
        <fullName evidence="3 8">Glucose-6-phosphate isomerase</fullName>
        <ecNumber evidence="3 8">5.3.1.9</ecNumber>
    </recommendedName>
</protein>